<name>W8VUC5_9FLAO</name>
<organism evidence="6 7">
    <name type="scientific">Nonlabens marinus S1-08</name>
    <dbReference type="NCBI Taxonomy" id="1454201"/>
    <lineage>
        <taxon>Bacteria</taxon>
        <taxon>Pseudomonadati</taxon>
        <taxon>Bacteroidota</taxon>
        <taxon>Flavobacteriia</taxon>
        <taxon>Flavobacteriales</taxon>
        <taxon>Flavobacteriaceae</taxon>
        <taxon>Nonlabens</taxon>
    </lineage>
</organism>
<dbReference type="PROSITE" id="PS50042">
    <property type="entry name" value="CNMP_BINDING_3"/>
    <property type="match status" value="1"/>
</dbReference>
<reference evidence="6 7" key="1">
    <citation type="journal article" date="2014" name="Proc. Natl. Acad. Sci. U.S.A.">
        <title>Functional characterization of flavobacteria rhodopsins reveals a unique class of light-driven chloride pump in bacteria.</title>
        <authorList>
            <person name="Yoshizawa S."/>
            <person name="Kumagai Y."/>
            <person name="Kim H."/>
            <person name="Ogura Y."/>
            <person name="Hayashi T."/>
            <person name="Iwasaki W."/>
            <person name="DeLong E.F."/>
            <person name="Kogure K."/>
        </authorList>
    </citation>
    <scope>NUCLEOTIDE SEQUENCE [LARGE SCALE GENOMIC DNA]</scope>
    <source>
        <strain evidence="6 7">S1-08</strain>
    </source>
</reference>
<dbReference type="PANTHER" id="PTHR24567:SF26">
    <property type="entry name" value="REGULATORY PROTEIN YEIL"/>
    <property type="match status" value="1"/>
</dbReference>
<evidence type="ECO:0000259" key="4">
    <source>
        <dbReference type="PROSITE" id="PS50042"/>
    </source>
</evidence>
<dbReference type="Gene3D" id="1.10.10.10">
    <property type="entry name" value="Winged helix-like DNA-binding domain superfamily/Winged helix DNA-binding domain"/>
    <property type="match status" value="1"/>
</dbReference>
<keyword evidence="7" id="KW-1185">Reference proteome</keyword>
<dbReference type="Proteomes" id="UP000031760">
    <property type="component" value="Chromosome"/>
</dbReference>
<feature type="domain" description="Cyclic nucleotide-binding" evidence="4">
    <location>
        <begin position="20"/>
        <end position="140"/>
    </location>
</feature>
<dbReference type="PROSITE" id="PS51063">
    <property type="entry name" value="HTH_CRP_2"/>
    <property type="match status" value="1"/>
</dbReference>
<dbReference type="SUPFAM" id="SSF46785">
    <property type="entry name" value="Winged helix' DNA-binding domain"/>
    <property type="match status" value="1"/>
</dbReference>
<keyword evidence="3" id="KW-0804">Transcription</keyword>
<evidence type="ECO:0000259" key="5">
    <source>
        <dbReference type="PROSITE" id="PS51063"/>
    </source>
</evidence>
<dbReference type="GO" id="GO:0005829">
    <property type="term" value="C:cytosol"/>
    <property type="evidence" value="ECO:0007669"/>
    <property type="project" value="TreeGrafter"/>
</dbReference>
<dbReference type="InterPro" id="IPR012318">
    <property type="entry name" value="HTH_CRP"/>
</dbReference>
<evidence type="ECO:0000256" key="1">
    <source>
        <dbReference type="ARBA" id="ARBA00023015"/>
    </source>
</evidence>
<evidence type="ECO:0000256" key="2">
    <source>
        <dbReference type="ARBA" id="ARBA00023125"/>
    </source>
</evidence>
<sequence>MGQAKNESRCENCIVRHLNSLKVLGREELSNISNSKKTRSVKKGESIFNEGDRLDGVYCVRSGVSKVTKAGTSGRDQILKLATKGELLGQRSMVVDEHSNLGAVALHDMELCFIPKSTMESSIDNNAKFMKAALKFMAAELKIADNVIADMVQKSVEQRLASALLYLKDQFGVDDEGYLSLILTREDIAGIVGTVKEVCIRKMAAFKKKGWIETSGKQIKVIDPQALYRLVEGL</sequence>
<dbReference type="KEGG" id="nmf:NMS_0469"/>
<evidence type="ECO:0000256" key="3">
    <source>
        <dbReference type="ARBA" id="ARBA00023163"/>
    </source>
</evidence>
<dbReference type="InterPro" id="IPR014710">
    <property type="entry name" value="RmlC-like_jellyroll"/>
</dbReference>
<dbReference type="InterPro" id="IPR036390">
    <property type="entry name" value="WH_DNA-bd_sf"/>
</dbReference>
<dbReference type="STRING" id="1454201.NMS_0469"/>
<keyword evidence="1" id="KW-0805">Transcription regulation</keyword>
<proteinExistence type="predicted"/>
<dbReference type="PANTHER" id="PTHR24567">
    <property type="entry name" value="CRP FAMILY TRANSCRIPTIONAL REGULATORY PROTEIN"/>
    <property type="match status" value="1"/>
</dbReference>
<protein>
    <submittedName>
        <fullName evidence="6">Transcriptional regulator, Crp/Fnr family</fullName>
    </submittedName>
</protein>
<dbReference type="AlphaFoldDB" id="W8VUC5"/>
<dbReference type="OrthoDB" id="9127033at2"/>
<evidence type="ECO:0000313" key="7">
    <source>
        <dbReference type="Proteomes" id="UP000031760"/>
    </source>
</evidence>
<dbReference type="CDD" id="cd00038">
    <property type="entry name" value="CAP_ED"/>
    <property type="match status" value="1"/>
</dbReference>
<dbReference type="InterPro" id="IPR018490">
    <property type="entry name" value="cNMP-bd_dom_sf"/>
</dbReference>
<dbReference type="InterPro" id="IPR036388">
    <property type="entry name" value="WH-like_DNA-bd_sf"/>
</dbReference>
<dbReference type="Pfam" id="PF13545">
    <property type="entry name" value="HTH_Crp_2"/>
    <property type="match status" value="1"/>
</dbReference>
<dbReference type="InterPro" id="IPR050397">
    <property type="entry name" value="Env_Response_Regulators"/>
</dbReference>
<keyword evidence="2" id="KW-0238">DNA-binding</keyword>
<dbReference type="GO" id="GO:0003677">
    <property type="term" value="F:DNA binding"/>
    <property type="evidence" value="ECO:0007669"/>
    <property type="project" value="UniProtKB-KW"/>
</dbReference>
<feature type="domain" description="HTH crp-type" evidence="5">
    <location>
        <begin position="154"/>
        <end position="225"/>
    </location>
</feature>
<dbReference type="InterPro" id="IPR000595">
    <property type="entry name" value="cNMP-bd_dom"/>
</dbReference>
<dbReference type="SUPFAM" id="SSF51206">
    <property type="entry name" value="cAMP-binding domain-like"/>
    <property type="match status" value="1"/>
</dbReference>
<dbReference type="RefSeq" id="WP_041495193.1">
    <property type="nucleotide sequence ID" value="NZ_AP014548.1"/>
</dbReference>
<dbReference type="GO" id="GO:0003700">
    <property type="term" value="F:DNA-binding transcription factor activity"/>
    <property type="evidence" value="ECO:0007669"/>
    <property type="project" value="TreeGrafter"/>
</dbReference>
<dbReference type="Gene3D" id="2.60.120.10">
    <property type="entry name" value="Jelly Rolls"/>
    <property type="match status" value="1"/>
</dbReference>
<dbReference type="HOGENOM" id="CLU_075053_0_3_10"/>
<dbReference type="Pfam" id="PF00027">
    <property type="entry name" value="cNMP_binding"/>
    <property type="match status" value="1"/>
</dbReference>
<gene>
    <name evidence="6" type="ORF">NMS_0469</name>
</gene>
<dbReference type="SMART" id="SM00100">
    <property type="entry name" value="cNMP"/>
    <property type="match status" value="1"/>
</dbReference>
<evidence type="ECO:0000313" key="6">
    <source>
        <dbReference type="EMBL" id="BAO54478.1"/>
    </source>
</evidence>
<accession>W8VUC5</accession>
<dbReference type="EMBL" id="AP014548">
    <property type="protein sequence ID" value="BAO54478.1"/>
    <property type="molecule type" value="Genomic_DNA"/>
</dbReference>